<feature type="transmembrane region" description="Helical" evidence="2">
    <location>
        <begin position="92"/>
        <end position="112"/>
    </location>
</feature>
<proteinExistence type="predicted"/>
<accession>M5GEK2</accession>
<evidence type="ECO:0000313" key="4">
    <source>
        <dbReference type="Proteomes" id="UP000030653"/>
    </source>
</evidence>
<gene>
    <name evidence="3" type="ORF">DACRYDRAFT_15170</name>
</gene>
<organism evidence="3 4">
    <name type="scientific">Dacryopinax primogenitus (strain DJM 731)</name>
    <name type="common">Brown rot fungus</name>
    <dbReference type="NCBI Taxonomy" id="1858805"/>
    <lineage>
        <taxon>Eukaryota</taxon>
        <taxon>Fungi</taxon>
        <taxon>Dikarya</taxon>
        <taxon>Basidiomycota</taxon>
        <taxon>Agaricomycotina</taxon>
        <taxon>Dacrymycetes</taxon>
        <taxon>Dacrymycetales</taxon>
        <taxon>Dacrymycetaceae</taxon>
        <taxon>Dacryopinax</taxon>
    </lineage>
</organism>
<dbReference type="HOGENOM" id="CLU_787599_0_0_1"/>
<keyword evidence="4" id="KW-1185">Reference proteome</keyword>
<reference evidence="3 4" key="1">
    <citation type="journal article" date="2012" name="Science">
        <title>The Paleozoic origin of enzymatic lignin decomposition reconstructed from 31 fungal genomes.</title>
        <authorList>
            <person name="Floudas D."/>
            <person name="Binder M."/>
            <person name="Riley R."/>
            <person name="Barry K."/>
            <person name="Blanchette R.A."/>
            <person name="Henrissat B."/>
            <person name="Martinez A.T."/>
            <person name="Otillar R."/>
            <person name="Spatafora J.W."/>
            <person name="Yadav J.S."/>
            <person name="Aerts A."/>
            <person name="Benoit I."/>
            <person name="Boyd A."/>
            <person name="Carlson A."/>
            <person name="Copeland A."/>
            <person name="Coutinho P.M."/>
            <person name="de Vries R.P."/>
            <person name="Ferreira P."/>
            <person name="Findley K."/>
            <person name="Foster B."/>
            <person name="Gaskell J."/>
            <person name="Glotzer D."/>
            <person name="Gorecki P."/>
            <person name="Heitman J."/>
            <person name="Hesse C."/>
            <person name="Hori C."/>
            <person name="Igarashi K."/>
            <person name="Jurgens J.A."/>
            <person name="Kallen N."/>
            <person name="Kersten P."/>
            <person name="Kohler A."/>
            <person name="Kuees U."/>
            <person name="Kumar T.K.A."/>
            <person name="Kuo A."/>
            <person name="LaButti K."/>
            <person name="Larrondo L.F."/>
            <person name="Lindquist E."/>
            <person name="Ling A."/>
            <person name="Lombard V."/>
            <person name="Lucas S."/>
            <person name="Lundell T."/>
            <person name="Martin R."/>
            <person name="McLaughlin D.J."/>
            <person name="Morgenstern I."/>
            <person name="Morin E."/>
            <person name="Murat C."/>
            <person name="Nagy L.G."/>
            <person name="Nolan M."/>
            <person name="Ohm R.A."/>
            <person name="Patyshakuliyeva A."/>
            <person name="Rokas A."/>
            <person name="Ruiz-Duenas F.J."/>
            <person name="Sabat G."/>
            <person name="Salamov A."/>
            <person name="Samejima M."/>
            <person name="Schmutz J."/>
            <person name="Slot J.C."/>
            <person name="St John F."/>
            <person name="Stenlid J."/>
            <person name="Sun H."/>
            <person name="Sun S."/>
            <person name="Syed K."/>
            <person name="Tsang A."/>
            <person name="Wiebenga A."/>
            <person name="Young D."/>
            <person name="Pisabarro A."/>
            <person name="Eastwood D.C."/>
            <person name="Martin F."/>
            <person name="Cullen D."/>
            <person name="Grigoriev I.V."/>
            <person name="Hibbett D.S."/>
        </authorList>
    </citation>
    <scope>NUCLEOTIDE SEQUENCE [LARGE SCALE GENOMIC DNA]</scope>
    <source>
        <strain evidence="3 4">DJM-731 SS1</strain>
    </source>
</reference>
<dbReference type="AlphaFoldDB" id="M5GEK2"/>
<keyword evidence="2" id="KW-0472">Membrane</keyword>
<feature type="region of interest" description="Disordered" evidence="1">
    <location>
        <begin position="1"/>
        <end position="44"/>
    </location>
</feature>
<name>M5GEK2_DACPD</name>
<feature type="compositionally biased region" description="Basic residues" evidence="1">
    <location>
        <begin position="1"/>
        <end position="11"/>
    </location>
</feature>
<keyword evidence="2" id="KW-0812">Transmembrane</keyword>
<keyword evidence="2" id="KW-1133">Transmembrane helix</keyword>
<evidence type="ECO:0000256" key="1">
    <source>
        <dbReference type="SAM" id="MobiDB-lite"/>
    </source>
</evidence>
<evidence type="ECO:0000313" key="3">
    <source>
        <dbReference type="EMBL" id="EJU03333.1"/>
    </source>
</evidence>
<dbReference type="OrthoDB" id="10398351at2759"/>
<dbReference type="EMBL" id="JH795860">
    <property type="protein sequence ID" value="EJU03333.1"/>
    <property type="molecule type" value="Genomic_DNA"/>
</dbReference>
<dbReference type="Proteomes" id="UP000030653">
    <property type="component" value="Unassembled WGS sequence"/>
</dbReference>
<dbReference type="RefSeq" id="XP_040630227.1">
    <property type="nucleotide sequence ID" value="XM_040771080.1"/>
</dbReference>
<dbReference type="GeneID" id="63686142"/>
<protein>
    <submittedName>
        <fullName evidence="3">Uncharacterized protein</fullName>
    </submittedName>
</protein>
<evidence type="ECO:0000256" key="2">
    <source>
        <dbReference type="SAM" id="Phobius"/>
    </source>
</evidence>
<sequence>MDRKGKGKSKAGYKPLPTDGPVSSEPDMELTTLTGPPPAQGTARFPTRYLMDDYRLDDERKNEREEDQHGVPYHEKQWPMHRRVWRKRWCEWRVMLLVFLATLVFGTMVWAISAAPGPRGPDSPTGDTVIAFGSDLGCTAPHFFNDPRNANLTIGNTTWIHIGIPPSGEFTLTTLGWIATGTISITWDRSLPSDLASLGISLASQDPGFFDWTIQYGSEFPGLYLEVYDEANDMRNCVVYNLTLGLPWEISTLTLDLRSRAQVRVTPPANVGVDDGSAALPAHTLEELHAQFSSNRTGSLLLLSEGLRTERASIDMAIGEITGSWPKPKALNLSLGEGVTIGAGFELFPFDG</sequence>